<name>A0A8J4X0X6_CLAMG</name>
<organism evidence="1 2">
    <name type="scientific">Clarias magur</name>
    <name type="common">Asian catfish</name>
    <name type="synonym">Macropteronotus magur</name>
    <dbReference type="NCBI Taxonomy" id="1594786"/>
    <lineage>
        <taxon>Eukaryota</taxon>
        <taxon>Metazoa</taxon>
        <taxon>Chordata</taxon>
        <taxon>Craniata</taxon>
        <taxon>Vertebrata</taxon>
        <taxon>Euteleostomi</taxon>
        <taxon>Actinopterygii</taxon>
        <taxon>Neopterygii</taxon>
        <taxon>Teleostei</taxon>
        <taxon>Ostariophysi</taxon>
        <taxon>Siluriformes</taxon>
        <taxon>Clariidae</taxon>
        <taxon>Clarias</taxon>
    </lineage>
</organism>
<evidence type="ECO:0000313" key="2">
    <source>
        <dbReference type="Proteomes" id="UP000727407"/>
    </source>
</evidence>
<keyword evidence="2" id="KW-1185">Reference proteome</keyword>
<dbReference type="EMBL" id="QNUK01000268">
    <property type="protein sequence ID" value="KAF5896656.1"/>
    <property type="molecule type" value="Genomic_DNA"/>
</dbReference>
<protein>
    <submittedName>
        <fullName evidence="1">Fibrocystin</fullName>
    </submittedName>
</protein>
<evidence type="ECO:0000313" key="1">
    <source>
        <dbReference type="EMBL" id="KAF5896656.1"/>
    </source>
</evidence>
<dbReference type="AlphaFoldDB" id="A0A8J4X0X6"/>
<reference evidence="1" key="1">
    <citation type="submission" date="2020-07" db="EMBL/GenBank/DDBJ databases">
        <title>Clarias magur genome sequencing, assembly and annotation.</title>
        <authorList>
            <person name="Kushwaha B."/>
            <person name="Kumar R."/>
            <person name="Das P."/>
            <person name="Joshi C.G."/>
            <person name="Kumar D."/>
            <person name="Nagpure N.S."/>
            <person name="Pandey M."/>
            <person name="Agarwal S."/>
            <person name="Srivastava S."/>
            <person name="Singh M."/>
            <person name="Sahoo L."/>
            <person name="Jayasankar P."/>
            <person name="Meher P.K."/>
            <person name="Koringa P.G."/>
            <person name="Iquebal M.A."/>
            <person name="Das S.P."/>
            <person name="Bit A."/>
            <person name="Patnaik S."/>
            <person name="Patel N."/>
            <person name="Shah T.M."/>
            <person name="Hinsu A."/>
            <person name="Jena J.K."/>
        </authorList>
    </citation>
    <scope>NUCLEOTIDE SEQUENCE</scope>
    <source>
        <strain evidence="1">CIFAMagur01</strain>
        <tissue evidence="1">Testis</tissue>
    </source>
</reference>
<proteinExistence type="predicted"/>
<accession>A0A8J4X0X6</accession>
<comment type="caution">
    <text evidence="1">The sequence shown here is derived from an EMBL/GenBank/DDBJ whole genome shotgun (WGS) entry which is preliminary data.</text>
</comment>
<dbReference type="Proteomes" id="UP000727407">
    <property type="component" value="Unassembled WGS sequence"/>
</dbReference>
<gene>
    <name evidence="1" type="primary">pkhd1</name>
    <name evidence="1" type="ORF">DAT39_013598</name>
</gene>
<sequence length="84" mass="9803">MYTLTYVFCPPYYRGAILIFMCKNLDQPLQLYMYACIYALEQMFITDHMSRTCQVTGLNAPKMHRDGVLAYARVEPMMEHPGQP</sequence>